<name>A0ABP3GHY8_9ALTE</name>
<evidence type="ECO:0000256" key="3">
    <source>
        <dbReference type="SAM" id="Coils"/>
    </source>
</evidence>
<organism evidence="4 5">
    <name type="scientific">Bowmanella denitrificans</name>
    <dbReference type="NCBI Taxonomy" id="366582"/>
    <lineage>
        <taxon>Bacteria</taxon>
        <taxon>Pseudomonadati</taxon>
        <taxon>Pseudomonadota</taxon>
        <taxon>Gammaproteobacteria</taxon>
        <taxon>Alteromonadales</taxon>
        <taxon>Alteromonadaceae</taxon>
        <taxon>Bowmanella</taxon>
    </lineage>
</organism>
<dbReference type="EMBL" id="BAAAEI010000006">
    <property type="protein sequence ID" value="GAA0344332.1"/>
    <property type="molecule type" value="Genomic_DNA"/>
</dbReference>
<dbReference type="Gene3D" id="2.40.420.20">
    <property type="match status" value="1"/>
</dbReference>
<dbReference type="Proteomes" id="UP001501757">
    <property type="component" value="Unassembled WGS sequence"/>
</dbReference>
<gene>
    <name evidence="4" type="ORF">GCM10009092_05960</name>
</gene>
<comment type="subcellular location">
    <subcellularLocation>
        <location evidence="1">Cell envelope</location>
    </subcellularLocation>
</comment>
<dbReference type="RefSeq" id="WP_343841598.1">
    <property type="nucleotide sequence ID" value="NZ_BAAAEI010000006.1"/>
</dbReference>
<dbReference type="Gene3D" id="1.10.287.470">
    <property type="entry name" value="Helix hairpin bin"/>
    <property type="match status" value="1"/>
</dbReference>
<dbReference type="Gene3D" id="2.40.30.170">
    <property type="match status" value="1"/>
</dbReference>
<evidence type="ECO:0000256" key="2">
    <source>
        <dbReference type="ARBA" id="ARBA00023054"/>
    </source>
</evidence>
<keyword evidence="5" id="KW-1185">Reference proteome</keyword>
<dbReference type="InterPro" id="IPR050465">
    <property type="entry name" value="UPF0194_transport"/>
</dbReference>
<dbReference type="PANTHER" id="PTHR32347">
    <property type="entry name" value="EFFLUX SYSTEM COMPONENT YKNX-RELATED"/>
    <property type="match status" value="1"/>
</dbReference>
<sequence>MSRKTTLSLVALSALVAAVLLFNTGSAAYLADRNSLLIDTVQRGDLHVRVRGTGVLVPKDIRWITTDVPARVERILKKAGAKVQQGDVLMELANPQLQQQLLEAQWELQALEAETQARRVSLESDLLDQEIAVVNESLNHQRALLTLEAQKTLLGQGIVAISKIDYEEVRINVAQYKQQWELEQKRLQKRQENLDAHMLANEARLSRMRKVVQRLQEQVDGLQVKASMDSIVQDMPLELGQQVSAGSNLALLARSDLFIAQLRIPEKQIKDVLIGQPVTLDTRTSHIQGKVLRIDPAVVNSSVQIDVELLGELPKEVRPELTVDGEINIATIPDTLFVRRPMYASSFSQATVYRLGPQGQNANQQPVTFGHMSSQFIQVQTGLNEGDSIIVSDASGWAQHQQIGIK</sequence>
<dbReference type="Gene3D" id="2.40.50.100">
    <property type="match status" value="1"/>
</dbReference>
<evidence type="ECO:0000313" key="5">
    <source>
        <dbReference type="Proteomes" id="UP001501757"/>
    </source>
</evidence>
<evidence type="ECO:0000313" key="4">
    <source>
        <dbReference type="EMBL" id="GAA0344332.1"/>
    </source>
</evidence>
<reference evidence="5" key="1">
    <citation type="journal article" date="2019" name="Int. J. Syst. Evol. Microbiol.">
        <title>The Global Catalogue of Microorganisms (GCM) 10K type strain sequencing project: providing services to taxonomists for standard genome sequencing and annotation.</title>
        <authorList>
            <consortium name="The Broad Institute Genomics Platform"/>
            <consortium name="The Broad Institute Genome Sequencing Center for Infectious Disease"/>
            <person name="Wu L."/>
            <person name="Ma J."/>
        </authorList>
    </citation>
    <scope>NUCLEOTIDE SEQUENCE [LARGE SCALE GENOMIC DNA]</scope>
    <source>
        <strain evidence="5">JCM 13378</strain>
    </source>
</reference>
<evidence type="ECO:0000256" key="1">
    <source>
        <dbReference type="ARBA" id="ARBA00004196"/>
    </source>
</evidence>
<comment type="caution">
    <text evidence="4">The sequence shown here is derived from an EMBL/GenBank/DDBJ whole genome shotgun (WGS) entry which is preliminary data.</text>
</comment>
<accession>A0ABP3GHY8</accession>
<feature type="coiled-coil region" evidence="3">
    <location>
        <begin position="177"/>
        <end position="225"/>
    </location>
</feature>
<proteinExistence type="predicted"/>
<keyword evidence="2 3" id="KW-0175">Coiled coil</keyword>
<protein>
    <submittedName>
        <fullName evidence="4">HlyD family efflux transporter periplasmic adaptor subunit</fullName>
    </submittedName>
</protein>